<dbReference type="GO" id="GO:0003676">
    <property type="term" value="F:nucleic acid binding"/>
    <property type="evidence" value="ECO:0007669"/>
    <property type="project" value="InterPro"/>
</dbReference>
<dbReference type="PANTHER" id="PTHR37984">
    <property type="entry name" value="PROTEIN CBG26694"/>
    <property type="match status" value="1"/>
</dbReference>
<dbReference type="OrthoDB" id="5101518at2759"/>
<dbReference type="PROSITE" id="PS50994">
    <property type="entry name" value="INTEGRASE"/>
    <property type="match status" value="1"/>
</dbReference>
<dbReference type="EMBL" id="LSSM01003575">
    <property type="protein sequence ID" value="OMJ17478.1"/>
    <property type="molecule type" value="Genomic_DNA"/>
</dbReference>
<dbReference type="AlphaFoldDB" id="A0A1R1XS77"/>
<dbReference type="InterPro" id="IPR012337">
    <property type="entry name" value="RNaseH-like_sf"/>
</dbReference>
<gene>
    <name evidence="2" type="ORF">AYI69_g7411</name>
</gene>
<sequence>MELVSNHGVPKQLITYRGSNFVGELDTQFYRNIGVNHTPATSYRPRSSSQAERFNQTLKNILLKLVLRDESNWYNHIWKALLICRMMESSATKFSAAELLYGQRLHTRQSCIPLSDEEITDKDLESRIKVLTEILPNMRKAGYENISKEKSKQKSIYDVNVLPKKFHLG</sequence>
<name>A0A1R1XS77_9FUNG</name>
<accession>A0A1R1XS77</accession>
<evidence type="ECO:0000259" key="1">
    <source>
        <dbReference type="PROSITE" id="PS50994"/>
    </source>
</evidence>
<comment type="caution">
    <text evidence="2">The sequence shown here is derived from an EMBL/GenBank/DDBJ whole genome shotgun (WGS) entry which is preliminary data.</text>
</comment>
<dbReference type="PANTHER" id="PTHR37984:SF12">
    <property type="entry name" value="RIBONUCLEASE H"/>
    <property type="match status" value="1"/>
</dbReference>
<feature type="domain" description="Integrase catalytic" evidence="1">
    <location>
        <begin position="1"/>
        <end position="121"/>
    </location>
</feature>
<keyword evidence="3" id="KW-1185">Reference proteome</keyword>
<dbReference type="InterPro" id="IPR001584">
    <property type="entry name" value="Integrase_cat-core"/>
</dbReference>
<dbReference type="GO" id="GO:0015074">
    <property type="term" value="P:DNA integration"/>
    <property type="evidence" value="ECO:0007669"/>
    <property type="project" value="InterPro"/>
</dbReference>
<dbReference type="SUPFAM" id="SSF53098">
    <property type="entry name" value="Ribonuclease H-like"/>
    <property type="match status" value="1"/>
</dbReference>
<evidence type="ECO:0000313" key="2">
    <source>
        <dbReference type="EMBL" id="OMJ17478.1"/>
    </source>
</evidence>
<organism evidence="2 3">
    <name type="scientific">Smittium culicis</name>
    <dbReference type="NCBI Taxonomy" id="133412"/>
    <lineage>
        <taxon>Eukaryota</taxon>
        <taxon>Fungi</taxon>
        <taxon>Fungi incertae sedis</taxon>
        <taxon>Zoopagomycota</taxon>
        <taxon>Kickxellomycotina</taxon>
        <taxon>Harpellomycetes</taxon>
        <taxon>Harpellales</taxon>
        <taxon>Legeriomycetaceae</taxon>
        <taxon>Smittium</taxon>
    </lineage>
</organism>
<dbReference type="Gene3D" id="3.30.420.10">
    <property type="entry name" value="Ribonuclease H-like superfamily/Ribonuclease H"/>
    <property type="match status" value="1"/>
</dbReference>
<dbReference type="InterPro" id="IPR050951">
    <property type="entry name" value="Retrovirus_Pol_polyprotein"/>
</dbReference>
<protein>
    <submittedName>
        <fullName evidence="2">Pro-Pol polyprotein</fullName>
    </submittedName>
</protein>
<reference evidence="3" key="1">
    <citation type="submission" date="2017-01" db="EMBL/GenBank/DDBJ databases">
        <authorList>
            <person name="Wang Y."/>
            <person name="White M."/>
            <person name="Kvist S."/>
            <person name="Moncalvo J.-M."/>
        </authorList>
    </citation>
    <scope>NUCLEOTIDE SEQUENCE [LARGE SCALE GENOMIC DNA]</scope>
    <source>
        <strain evidence="3">ID-206-W2</strain>
    </source>
</reference>
<dbReference type="GO" id="GO:0005634">
    <property type="term" value="C:nucleus"/>
    <property type="evidence" value="ECO:0007669"/>
    <property type="project" value="UniProtKB-ARBA"/>
</dbReference>
<evidence type="ECO:0000313" key="3">
    <source>
        <dbReference type="Proteomes" id="UP000187429"/>
    </source>
</evidence>
<dbReference type="InterPro" id="IPR036397">
    <property type="entry name" value="RNaseH_sf"/>
</dbReference>
<proteinExistence type="predicted"/>
<dbReference type="Proteomes" id="UP000187429">
    <property type="component" value="Unassembled WGS sequence"/>
</dbReference>